<dbReference type="EMBL" id="BNAW01000051">
    <property type="protein sequence ID" value="GHG41787.1"/>
    <property type="molecule type" value="Genomic_DNA"/>
</dbReference>
<feature type="compositionally biased region" description="Basic and acidic residues" evidence="1">
    <location>
        <begin position="45"/>
        <end position="60"/>
    </location>
</feature>
<name>A0ABQ3KPD5_9PSEU</name>
<keyword evidence="3" id="KW-1185">Reference proteome</keyword>
<protein>
    <submittedName>
        <fullName evidence="2">Uncharacterized protein</fullName>
    </submittedName>
</protein>
<dbReference type="Proteomes" id="UP000649955">
    <property type="component" value="Unassembled WGS sequence"/>
</dbReference>
<evidence type="ECO:0000313" key="3">
    <source>
        <dbReference type="Proteomes" id="UP000649955"/>
    </source>
</evidence>
<organism evidence="2 3">
    <name type="scientific">Amycolatopsis bullii</name>
    <dbReference type="NCBI Taxonomy" id="941987"/>
    <lineage>
        <taxon>Bacteria</taxon>
        <taxon>Bacillati</taxon>
        <taxon>Actinomycetota</taxon>
        <taxon>Actinomycetes</taxon>
        <taxon>Pseudonocardiales</taxon>
        <taxon>Pseudonocardiaceae</taxon>
        <taxon>Amycolatopsis</taxon>
    </lineage>
</organism>
<feature type="region of interest" description="Disordered" evidence="1">
    <location>
        <begin position="126"/>
        <end position="181"/>
    </location>
</feature>
<feature type="region of interest" description="Disordered" evidence="1">
    <location>
        <begin position="1"/>
        <end position="105"/>
    </location>
</feature>
<evidence type="ECO:0000256" key="1">
    <source>
        <dbReference type="SAM" id="MobiDB-lite"/>
    </source>
</evidence>
<feature type="compositionally biased region" description="Polar residues" evidence="1">
    <location>
        <begin position="1"/>
        <end position="11"/>
    </location>
</feature>
<sequence>MRGNATSSSRSYPVAPSRARPSPDGDRLPFTRNGSRSTYPPRTARPADADCLTGRRREDNVAGLTAPLPPDVPALPVFLRPPRRHRGPWQSSLDPSPTHAEVRGTHVDLPVDPDVYSAIEPVLTTWAGEHDPGGRAQQDHGLRRHHPHHAGATRGSPADDDRPHVNIFSVTATRDKPQKCA</sequence>
<feature type="compositionally biased region" description="Basic residues" evidence="1">
    <location>
        <begin position="142"/>
        <end position="151"/>
    </location>
</feature>
<evidence type="ECO:0000313" key="2">
    <source>
        <dbReference type="EMBL" id="GHG41787.1"/>
    </source>
</evidence>
<feature type="compositionally biased region" description="Basic and acidic residues" evidence="1">
    <location>
        <begin position="128"/>
        <end position="141"/>
    </location>
</feature>
<reference evidence="3" key="1">
    <citation type="journal article" date="2019" name="Int. J. Syst. Evol. Microbiol.">
        <title>The Global Catalogue of Microorganisms (GCM) 10K type strain sequencing project: providing services to taxonomists for standard genome sequencing and annotation.</title>
        <authorList>
            <consortium name="The Broad Institute Genomics Platform"/>
            <consortium name="The Broad Institute Genome Sequencing Center for Infectious Disease"/>
            <person name="Wu L."/>
            <person name="Ma J."/>
        </authorList>
    </citation>
    <scope>NUCLEOTIDE SEQUENCE [LARGE SCALE GENOMIC DNA]</scope>
    <source>
        <strain evidence="3">CGMCC 4.7680</strain>
    </source>
</reference>
<gene>
    <name evidence="2" type="ORF">GCM10017567_74410</name>
</gene>
<comment type="caution">
    <text evidence="2">The sequence shown here is derived from an EMBL/GenBank/DDBJ whole genome shotgun (WGS) entry which is preliminary data.</text>
</comment>
<proteinExistence type="predicted"/>
<accession>A0ABQ3KPD5</accession>